<keyword evidence="1" id="KW-0472">Membrane</keyword>
<gene>
    <name evidence="3" type="ORF">UFOPK2782_00585</name>
</gene>
<evidence type="ECO:0000259" key="2">
    <source>
        <dbReference type="Pfam" id="PF01478"/>
    </source>
</evidence>
<proteinExistence type="predicted"/>
<name>A0A6J6SKH4_9ZZZZ</name>
<dbReference type="InterPro" id="IPR000045">
    <property type="entry name" value="Prepilin_IV_endopep_pep"/>
</dbReference>
<dbReference type="Gene3D" id="1.20.120.1220">
    <property type="match status" value="1"/>
</dbReference>
<feature type="transmembrane region" description="Helical" evidence="1">
    <location>
        <begin position="30"/>
        <end position="49"/>
    </location>
</feature>
<sequence>MVNNLSLLVYLSFGFLISVSDVRSRLIRNRHLITFLVFGLLIHLSIFSFSNLKSCLFVILICSILHLLFGGRIGAGDLKLFWVLSFWTIDFTEWLEGITIVWLLGGLFAIIYLGFHWRNKPTELSIPFAPFIFLGFLPFV</sequence>
<dbReference type="GO" id="GO:0016020">
    <property type="term" value="C:membrane"/>
    <property type="evidence" value="ECO:0007669"/>
    <property type="project" value="InterPro"/>
</dbReference>
<accession>A0A6J6SKH4</accession>
<reference evidence="3" key="1">
    <citation type="submission" date="2020-05" db="EMBL/GenBank/DDBJ databases">
        <authorList>
            <person name="Chiriac C."/>
            <person name="Salcher M."/>
            <person name="Ghai R."/>
            <person name="Kavagutti S V."/>
        </authorList>
    </citation>
    <scope>NUCLEOTIDE SEQUENCE</scope>
</reference>
<dbReference type="AlphaFoldDB" id="A0A6J6SKH4"/>
<keyword evidence="1" id="KW-1133">Transmembrane helix</keyword>
<feature type="transmembrane region" description="Helical" evidence="1">
    <location>
        <begin position="56"/>
        <end position="74"/>
    </location>
</feature>
<feature type="transmembrane region" description="Helical" evidence="1">
    <location>
        <begin position="94"/>
        <end position="115"/>
    </location>
</feature>
<dbReference type="EMBL" id="CAEZYS010000059">
    <property type="protein sequence ID" value="CAB4735354.1"/>
    <property type="molecule type" value="Genomic_DNA"/>
</dbReference>
<evidence type="ECO:0000256" key="1">
    <source>
        <dbReference type="SAM" id="Phobius"/>
    </source>
</evidence>
<dbReference type="GO" id="GO:0004190">
    <property type="term" value="F:aspartic-type endopeptidase activity"/>
    <property type="evidence" value="ECO:0007669"/>
    <property type="project" value="InterPro"/>
</dbReference>
<feature type="domain" description="Prepilin type IV endopeptidase peptidase" evidence="2">
    <location>
        <begin position="8"/>
        <end position="110"/>
    </location>
</feature>
<dbReference type="Pfam" id="PF01478">
    <property type="entry name" value="Peptidase_A24"/>
    <property type="match status" value="1"/>
</dbReference>
<protein>
    <submittedName>
        <fullName evidence="3">Unannotated protein</fullName>
    </submittedName>
</protein>
<evidence type="ECO:0000313" key="3">
    <source>
        <dbReference type="EMBL" id="CAB4735354.1"/>
    </source>
</evidence>
<keyword evidence="1" id="KW-0812">Transmembrane</keyword>
<organism evidence="3">
    <name type="scientific">freshwater metagenome</name>
    <dbReference type="NCBI Taxonomy" id="449393"/>
    <lineage>
        <taxon>unclassified sequences</taxon>
        <taxon>metagenomes</taxon>
        <taxon>ecological metagenomes</taxon>
    </lineage>
</organism>